<dbReference type="KEGG" id="scac:106090773"/>
<dbReference type="Proteomes" id="UP000095300">
    <property type="component" value="Unassembled WGS sequence"/>
</dbReference>
<dbReference type="OrthoDB" id="7956949at2759"/>
<evidence type="ECO:0000259" key="10">
    <source>
        <dbReference type="Pfam" id="PF13359"/>
    </source>
</evidence>
<dbReference type="GO" id="GO:0005634">
    <property type="term" value="C:nucleus"/>
    <property type="evidence" value="ECO:0007669"/>
    <property type="project" value="UniProtKB-SubCell"/>
</dbReference>
<comment type="similarity">
    <text evidence="3">Belongs to the HARBI1 family.</text>
</comment>
<keyword evidence="4" id="KW-0540">Nuclease</keyword>
<gene>
    <name evidence="11" type="primary">106090773</name>
</gene>
<keyword evidence="8" id="KW-0175">Coiled coil</keyword>
<organism evidence="11 12">
    <name type="scientific">Stomoxys calcitrans</name>
    <name type="common">Stable fly</name>
    <name type="synonym">Conops calcitrans</name>
    <dbReference type="NCBI Taxonomy" id="35570"/>
    <lineage>
        <taxon>Eukaryota</taxon>
        <taxon>Metazoa</taxon>
        <taxon>Ecdysozoa</taxon>
        <taxon>Arthropoda</taxon>
        <taxon>Hexapoda</taxon>
        <taxon>Insecta</taxon>
        <taxon>Pterygota</taxon>
        <taxon>Neoptera</taxon>
        <taxon>Endopterygota</taxon>
        <taxon>Diptera</taxon>
        <taxon>Brachycera</taxon>
        <taxon>Muscomorpha</taxon>
        <taxon>Muscoidea</taxon>
        <taxon>Muscidae</taxon>
        <taxon>Stomoxys</taxon>
    </lineage>
</organism>
<evidence type="ECO:0000256" key="5">
    <source>
        <dbReference type="ARBA" id="ARBA00022723"/>
    </source>
</evidence>
<reference evidence="11" key="1">
    <citation type="submission" date="2020-05" db="UniProtKB">
        <authorList>
            <consortium name="EnsemblMetazoa"/>
        </authorList>
    </citation>
    <scope>IDENTIFICATION</scope>
    <source>
        <strain evidence="11">USDA</strain>
    </source>
</reference>
<dbReference type="GO" id="GO:0004518">
    <property type="term" value="F:nuclease activity"/>
    <property type="evidence" value="ECO:0007669"/>
    <property type="project" value="UniProtKB-KW"/>
</dbReference>
<protein>
    <recommendedName>
        <fullName evidence="10">DDE Tnp4 domain-containing protein</fullName>
    </recommendedName>
</protein>
<evidence type="ECO:0000256" key="8">
    <source>
        <dbReference type="SAM" id="Coils"/>
    </source>
</evidence>
<feature type="compositionally biased region" description="Basic and acidic residues" evidence="9">
    <location>
        <begin position="281"/>
        <end position="297"/>
    </location>
</feature>
<dbReference type="InterPro" id="IPR027806">
    <property type="entry name" value="HARBI1_dom"/>
</dbReference>
<sequence>MDSDIGDMFTILSFLKLCKMYKKLKRRKPLVKKHAASRYKYPNRIPLLSLQKMRPTQQKFSEPIQHDSKDSMEENLEAYTVIPDDQIEVYDEYIETKANDEDNHVQYHENDELMSTIVEEKPKIIMEAIPQEEAYTDQNYQYEISFEVNGERRHVVLGNGAVDTECETKYECQEIDENAICYDICADEQEVLVESTEEIQAVEVCPDEEQEEFCYEVNAEEIEEEYQVQEEQVQEYQVQEDHMQEDQVQEVQVHEVQVQEVQVQEIQVQEVHVEEDQVQEVHVEEDQVQEEHLQDPPKKRRRRRRRGENAELDEENEVKEKKPRTRSFKVRPENLNRHQDGFFGRVFLDVKVHNEEQFILLTRMKRNAFEKLLKLMFKAMSKRAQHIYPEERLSVTLLYLAHATPFDVIAKHYKLGKTTIRNLVLETCEILYEILGPIYLREPTSEDFLKIAQDFRNTWKLPNCVGVIDGKHINLKKPRRTLLEEYNLTAMTSLVLMAACDAKHRFRSATVTVEAHQSTFAKGIMNNTLPLPPNAPLVDGSSNEFPYYYIGDTTFPLRSNLMRPYDTSTLDDKKLVFNYKLSHGQAILENTFIMLTSMWKVLLTTFDIAPLNCESIIMACIVLHNFVMMNGEDRWHNSDGTLNAELPHNYDENTDWISVETSQFQTALESITKFGGECNGTGNELRDTLAEHFYQDGSVEASAVIFEM</sequence>
<feature type="domain" description="DDE Tnp4" evidence="10">
    <location>
        <begin position="468"/>
        <end position="625"/>
    </location>
</feature>
<evidence type="ECO:0000256" key="3">
    <source>
        <dbReference type="ARBA" id="ARBA00006958"/>
    </source>
</evidence>
<proteinExistence type="inferred from homology"/>
<dbReference type="EnsemblMetazoa" id="SCAU015602-RA">
    <property type="protein sequence ID" value="SCAU015602-PA"/>
    <property type="gene ID" value="SCAU015602"/>
</dbReference>
<name>A0A1I8QBC4_STOCA</name>
<evidence type="ECO:0000313" key="11">
    <source>
        <dbReference type="EnsemblMetazoa" id="SCAU015602-PA"/>
    </source>
</evidence>
<dbReference type="GO" id="GO:0016787">
    <property type="term" value="F:hydrolase activity"/>
    <property type="evidence" value="ECO:0007669"/>
    <property type="project" value="UniProtKB-KW"/>
</dbReference>
<dbReference type="Pfam" id="PF13359">
    <property type="entry name" value="DDE_Tnp_4"/>
    <property type="match status" value="1"/>
</dbReference>
<accession>A0A1I8QBC4</accession>
<evidence type="ECO:0000256" key="1">
    <source>
        <dbReference type="ARBA" id="ARBA00001968"/>
    </source>
</evidence>
<comment type="subcellular location">
    <subcellularLocation>
        <location evidence="2">Nucleus</location>
    </subcellularLocation>
</comment>
<evidence type="ECO:0000256" key="9">
    <source>
        <dbReference type="SAM" id="MobiDB-lite"/>
    </source>
</evidence>
<dbReference type="PANTHER" id="PTHR22930">
    <property type="match status" value="1"/>
</dbReference>
<dbReference type="GO" id="GO:0046872">
    <property type="term" value="F:metal ion binding"/>
    <property type="evidence" value="ECO:0007669"/>
    <property type="project" value="UniProtKB-KW"/>
</dbReference>
<dbReference type="VEuPathDB" id="VectorBase:SCAU015602"/>
<dbReference type="InterPro" id="IPR045249">
    <property type="entry name" value="HARBI1-like"/>
</dbReference>
<dbReference type="PANTHER" id="PTHR22930:SF269">
    <property type="entry name" value="NUCLEASE HARBI1-LIKE PROTEIN"/>
    <property type="match status" value="1"/>
</dbReference>
<evidence type="ECO:0000313" key="12">
    <source>
        <dbReference type="Proteomes" id="UP000095300"/>
    </source>
</evidence>
<dbReference type="AlphaFoldDB" id="A0A1I8QBC4"/>
<keyword evidence="7" id="KW-0539">Nucleus</keyword>
<feature type="coiled-coil region" evidence="8">
    <location>
        <begin position="219"/>
        <end position="246"/>
    </location>
</feature>
<keyword evidence="6" id="KW-0378">Hydrolase</keyword>
<comment type="cofactor">
    <cofactor evidence="1">
        <name>a divalent metal cation</name>
        <dbReference type="ChEBI" id="CHEBI:60240"/>
    </cofactor>
</comment>
<evidence type="ECO:0000256" key="2">
    <source>
        <dbReference type="ARBA" id="ARBA00004123"/>
    </source>
</evidence>
<evidence type="ECO:0000256" key="6">
    <source>
        <dbReference type="ARBA" id="ARBA00022801"/>
    </source>
</evidence>
<evidence type="ECO:0000256" key="7">
    <source>
        <dbReference type="ARBA" id="ARBA00023242"/>
    </source>
</evidence>
<dbReference type="STRING" id="35570.A0A1I8QBC4"/>
<evidence type="ECO:0000256" key="4">
    <source>
        <dbReference type="ARBA" id="ARBA00022722"/>
    </source>
</evidence>
<feature type="region of interest" description="Disordered" evidence="9">
    <location>
        <begin position="281"/>
        <end position="327"/>
    </location>
</feature>
<keyword evidence="12" id="KW-1185">Reference proteome</keyword>
<keyword evidence="5" id="KW-0479">Metal-binding</keyword>